<keyword evidence="4 11" id="KW-0347">Helicase</keyword>
<comment type="catalytic activity">
    <reaction evidence="8">
        <text>Couples ATP hydrolysis with the unwinding of duplex DNA by translocating in the 3'-5' direction.</text>
        <dbReference type="EC" id="5.6.2.4"/>
    </reaction>
</comment>
<dbReference type="GO" id="GO:0043138">
    <property type="term" value="F:3'-5' DNA helicase activity"/>
    <property type="evidence" value="ECO:0007669"/>
    <property type="project" value="UniProtKB-EC"/>
</dbReference>
<evidence type="ECO:0000259" key="13">
    <source>
        <dbReference type="PROSITE" id="PS51217"/>
    </source>
</evidence>
<keyword evidence="5 11" id="KW-0067">ATP-binding</keyword>
<dbReference type="PROSITE" id="PS51217">
    <property type="entry name" value="UVRD_HELICASE_CTER"/>
    <property type="match status" value="1"/>
</dbReference>
<dbReference type="InterPro" id="IPR000212">
    <property type="entry name" value="DNA_helicase_UvrD/REP"/>
</dbReference>
<dbReference type="Proteomes" id="UP000187651">
    <property type="component" value="Unassembled WGS sequence"/>
</dbReference>
<dbReference type="RefSeq" id="WP_074521335.1">
    <property type="nucleotide sequence ID" value="NZ_FNHZ01000002.1"/>
</dbReference>
<evidence type="ECO:0000256" key="8">
    <source>
        <dbReference type="ARBA" id="ARBA00034617"/>
    </source>
</evidence>
<reference evidence="15" key="1">
    <citation type="submission" date="2016-10" db="EMBL/GenBank/DDBJ databases">
        <authorList>
            <person name="Varghese N."/>
            <person name="Submissions S."/>
        </authorList>
    </citation>
    <scope>NUCLEOTIDE SEQUENCE [LARGE SCALE GENOMIC DNA]</scope>
    <source>
        <strain evidence="15">M83</strain>
    </source>
</reference>
<dbReference type="InterPro" id="IPR013986">
    <property type="entry name" value="DExx_box_DNA_helicase_dom_sf"/>
</dbReference>
<evidence type="ECO:0000256" key="2">
    <source>
        <dbReference type="ARBA" id="ARBA00022741"/>
    </source>
</evidence>
<evidence type="ECO:0000256" key="9">
    <source>
        <dbReference type="ARBA" id="ARBA00034808"/>
    </source>
</evidence>
<keyword evidence="2 11" id="KW-0547">Nucleotide-binding</keyword>
<evidence type="ECO:0000256" key="5">
    <source>
        <dbReference type="ARBA" id="ARBA00022840"/>
    </source>
</evidence>
<evidence type="ECO:0000313" key="15">
    <source>
        <dbReference type="Proteomes" id="UP000187651"/>
    </source>
</evidence>
<dbReference type="AlphaFoldDB" id="A0A1G9W227"/>
<feature type="binding site" evidence="11">
    <location>
        <begin position="22"/>
        <end position="29"/>
    </location>
    <ligand>
        <name>ATP</name>
        <dbReference type="ChEBI" id="CHEBI:30616"/>
    </ligand>
</feature>
<dbReference type="GO" id="GO:0003677">
    <property type="term" value="F:DNA binding"/>
    <property type="evidence" value="ECO:0007669"/>
    <property type="project" value="UniProtKB-KW"/>
</dbReference>
<dbReference type="PANTHER" id="PTHR11070">
    <property type="entry name" value="UVRD / RECB / PCRA DNA HELICASE FAMILY MEMBER"/>
    <property type="match status" value="1"/>
</dbReference>
<comment type="catalytic activity">
    <reaction evidence="10">
        <text>ATP + H2O = ADP + phosphate + H(+)</text>
        <dbReference type="Rhea" id="RHEA:13065"/>
        <dbReference type="ChEBI" id="CHEBI:15377"/>
        <dbReference type="ChEBI" id="CHEBI:15378"/>
        <dbReference type="ChEBI" id="CHEBI:30616"/>
        <dbReference type="ChEBI" id="CHEBI:43474"/>
        <dbReference type="ChEBI" id="CHEBI:456216"/>
        <dbReference type="EC" id="5.6.2.4"/>
    </reaction>
</comment>
<evidence type="ECO:0000256" key="7">
    <source>
        <dbReference type="ARBA" id="ARBA00023235"/>
    </source>
</evidence>
<dbReference type="CDD" id="cd17932">
    <property type="entry name" value="DEXQc_UvrD"/>
    <property type="match status" value="1"/>
</dbReference>
<dbReference type="Gene3D" id="1.10.10.160">
    <property type="match status" value="1"/>
</dbReference>
<evidence type="ECO:0000256" key="4">
    <source>
        <dbReference type="ARBA" id="ARBA00022806"/>
    </source>
</evidence>
<proteinExistence type="inferred from homology"/>
<dbReference type="GO" id="GO:0033202">
    <property type="term" value="C:DNA helicase complex"/>
    <property type="evidence" value="ECO:0007669"/>
    <property type="project" value="TreeGrafter"/>
</dbReference>
<feature type="domain" description="UvrD-like helicase C-terminal" evidence="13">
    <location>
        <begin position="277"/>
        <end position="553"/>
    </location>
</feature>
<evidence type="ECO:0000256" key="1">
    <source>
        <dbReference type="ARBA" id="ARBA00009922"/>
    </source>
</evidence>
<dbReference type="GO" id="GO:0016887">
    <property type="term" value="F:ATP hydrolysis activity"/>
    <property type="evidence" value="ECO:0007669"/>
    <property type="project" value="RHEA"/>
</dbReference>
<evidence type="ECO:0000313" key="14">
    <source>
        <dbReference type="EMBL" id="SDM78579.1"/>
    </source>
</evidence>
<protein>
    <recommendedName>
        <fullName evidence="9">DNA 3'-5' helicase</fullName>
        <ecNumber evidence="9">5.6.2.4</ecNumber>
    </recommendedName>
</protein>
<accession>A0A1G9W227</accession>
<keyword evidence="15" id="KW-1185">Reference proteome</keyword>
<dbReference type="GO" id="GO:0005829">
    <property type="term" value="C:cytosol"/>
    <property type="evidence" value="ECO:0007669"/>
    <property type="project" value="TreeGrafter"/>
</dbReference>
<sequence>MSFNEAQKRAIEFNKGPCLVIAGPGSGKTFTLTNRIKNLINNHDVSPQNILVITFNKSAAIQIKERFYKENNNQGIGVFFATFHSLFFTILKHANNLTNDAVITLNLQRSIIRKEILKYELEYDNEDELIDLVLAEISKIKNDNLDINNYKSKTIPEQTFKNIFRVYEFEKKRRGLLDFDDFALKLVYLLKENEELRQSLIKRFKYLLIDEFQDINKVQFEVIMQLLGEECNLFVVGDDDQSIYGFRGSKPEIMLSFLDIFSKASKFELNINYRSESNIVELANKLIAHNKVRFEKNLHTLERSKGIITYLRPKDQKEEREFLVSEIVKLREQGINYRDIAIFSRTNELNKVFVRELMAMGIKCKNDFKMSSFYNSNVVEEVLAYLEIALGDRTREKFLKIINKPMRYITRSYLASPVSLISLKEIYEKAERPNYTVIKNIDSLIFDINMLKKMTSFAAINYIRKGIGLEDYIEEYARKNKANKELILEDLEKITELSKEFTKISDFVAFVRERQKENGEAASDETGVSAGVKDKDYSNFDGINFYTLHRSKGLEFKVVFIMDVCEEIIPLNKATFEEEIEEERRLFYVGITRAKKHLYILSPKHRYNKDYLPSRFIEEIGLEENQLL</sequence>
<dbReference type="InterPro" id="IPR014016">
    <property type="entry name" value="UvrD-like_ATP-bd"/>
</dbReference>
<keyword evidence="3 11" id="KW-0378">Hydrolase</keyword>
<feature type="domain" description="UvrD-like helicase ATP-binding" evidence="12">
    <location>
        <begin position="1"/>
        <end position="276"/>
    </location>
</feature>
<dbReference type="SUPFAM" id="SSF52540">
    <property type="entry name" value="P-loop containing nucleoside triphosphate hydrolases"/>
    <property type="match status" value="1"/>
</dbReference>
<evidence type="ECO:0000256" key="10">
    <source>
        <dbReference type="ARBA" id="ARBA00048988"/>
    </source>
</evidence>
<dbReference type="Pfam" id="PF00580">
    <property type="entry name" value="UvrD-helicase"/>
    <property type="match status" value="1"/>
</dbReference>
<name>A0A1G9W227_9FIRM</name>
<dbReference type="EC" id="5.6.2.4" evidence="9"/>
<organism evidence="14 15">
    <name type="scientific">Lachnospira pectinoschiza</name>
    <dbReference type="NCBI Taxonomy" id="28052"/>
    <lineage>
        <taxon>Bacteria</taxon>
        <taxon>Bacillati</taxon>
        <taxon>Bacillota</taxon>
        <taxon>Clostridia</taxon>
        <taxon>Lachnospirales</taxon>
        <taxon>Lachnospiraceae</taxon>
        <taxon>Lachnospira</taxon>
    </lineage>
</organism>
<dbReference type="GO" id="GO:0000725">
    <property type="term" value="P:recombinational repair"/>
    <property type="evidence" value="ECO:0007669"/>
    <property type="project" value="TreeGrafter"/>
</dbReference>
<dbReference type="InterPro" id="IPR014017">
    <property type="entry name" value="DNA_helicase_UvrD-like_C"/>
</dbReference>
<evidence type="ECO:0000256" key="11">
    <source>
        <dbReference type="PROSITE-ProRule" id="PRU00560"/>
    </source>
</evidence>
<dbReference type="Gene3D" id="1.10.486.10">
    <property type="entry name" value="PCRA, domain 4"/>
    <property type="match status" value="1"/>
</dbReference>
<dbReference type="OrthoDB" id="9810135at2"/>
<keyword evidence="7" id="KW-0413">Isomerase</keyword>
<dbReference type="PANTHER" id="PTHR11070:SF2">
    <property type="entry name" value="ATP-DEPENDENT DNA HELICASE SRS2"/>
    <property type="match status" value="1"/>
</dbReference>
<keyword evidence="6" id="KW-0238">DNA-binding</keyword>
<dbReference type="EMBL" id="FNHZ01000002">
    <property type="protein sequence ID" value="SDM78579.1"/>
    <property type="molecule type" value="Genomic_DNA"/>
</dbReference>
<dbReference type="Gene3D" id="3.40.50.300">
    <property type="entry name" value="P-loop containing nucleotide triphosphate hydrolases"/>
    <property type="match status" value="2"/>
</dbReference>
<evidence type="ECO:0000259" key="12">
    <source>
        <dbReference type="PROSITE" id="PS51198"/>
    </source>
</evidence>
<evidence type="ECO:0000256" key="3">
    <source>
        <dbReference type="ARBA" id="ARBA00022801"/>
    </source>
</evidence>
<gene>
    <name evidence="14" type="ORF">SAMN05216544_1163</name>
</gene>
<evidence type="ECO:0000256" key="6">
    <source>
        <dbReference type="ARBA" id="ARBA00023125"/>
    </source>
</evidence>
<comment type="similarity">
    <text evidence="1">Belongs to the helicase family. UvrD subfamily.</text>
</comment>
<dbReference type="InterPro" id="IPR027417">
    <property type="entry name" value="P-loop_NTPase"/>
</dbReference>
<dbReference type="GO" id="GO:0005524">
    <property type="term" value="F:ATP binding"/>
    <property type="evidence" value="ECO:0007669"/>
    <property type="project" value="UniProtKB-UniRule"/>
</dbReference>
<dbReference type="PROSITE" id="PS51198">
    <property type="entry name" value="UVRD_HELICASE_ATP_BIND"/>
    <property type="match status" value="1"/>
</dbReference>
<dbReference type="Pfam" id="PF13361">
    <property type="entry name" value="UvrD_C"/>
    <property type="match status" value="1"/>
</dbReference>